<sequence length="141" mass="16727">FNSLIKVYYPFYVEKRMNKLRHKPRINPNNGNKMKLISEDDEDEYLSDKQIEEEAMHAVDYDVWLDEETGYKKIEKYDGSSLAVECPSCGYRTLRVENEEVIRTATVEQEGELLNYYKCSYCGHRERRTVITNKLRESPKV</sequence>
<proteinExistence type="predicted"/>
<evidence type="ECO:0000313" key="1">
    <source>
        <dbReference type="EMBL" id="VAW26401.1"/>
    </source>
</evidence>
<reference evidence="1" key="1">
    <citation type="submission" date="2018-06" db="EMBL/GenBank/DDBJ databases">
        <authorList>
            <person name="Zhirakovskaya E."/>
        </authorList>
    </citation>
    <scope>NUCLEOTIDE SEQUENCE</scope>
</reference>
<dbReference type="EMBL" id="UOES01000095">
    <property type="protein sequence ID" value="VAW26401.1"/>
    <property type="molecule type" value="Genomic_DNA"/>
</dbReference>
<gene>
    <name evidence="1" type="ORF">MNBD_BACTEROID06-743</name>
</gene>
<protein>
    <submittedName>
        <fullName evidence="1">Uncharacterized protein</fullName>
    </submittedName>
</protein>
<feature type="non-terminal residue" evidence="1">
    <location>
        <position position="1"/>
    </location>
</feature>
<organism evidence="1">
    <name type="scientific">hydrothermal vent metagenome</name>
    <dbReference type="NCBI Taxonomy" id="652676"/>
    <lineage>
        <taxon>unclassified sequences</taxon>
        <taxon>metagenomes</taxon>
        <taxon>ecological metagenomes</taxon>
    </lineage>
</organism>
<dbReference type="AlphaFoldDB" id="A0A3B0U5S9"/>
<name>A0A3B0U5S9_9ZZZZ</name>
<accession>A0A3B0U5S9</accession>